<sequence>MNDVHSKNGFNPSISRRKFVKGIAAGGVVASIPMSINAKEELPQKVYSSVLSGTVIDLVVEEVVVNFTGSTRIATVVNRSIPAPTLRLKEGDEVTLRVTNKLSEPTSIHWHGIILPFEMDGVPGISFNVTVHPDGIDRKK</sequence>
<reference evidence="3" key="1">
    <citation type="submission" date="2021-07" db="EMBL/GenBank/DDBJ databases">
        <title>Draft genome sequence of carbapenem-resistant Aeromonas spp. in Japan.</title>
        <authorList>
            <person name="Maehana S."/>
            <person name="Suzuki M."/>
            <person name="Kitasato H."/>
        </authorList>
    </citation>
    <scope>NUCLEOTIDE SEQUENCE</scope>
    <source>
        <strain evidence="3">KAM348</strain>
    </source>
</reference>
<evidence type="ECO:0000259" key="2">
    <source>
        <dbReference type="Pfam" id="PF07732"/>
    </source>
</evidence>
<dbReference type="SUPFAM" id="SSF49503">
    <property type="entry name" value="Cupredoxins"/>
    <property type="match status" value="1"/>
</dbReference>
<evidence type="ECO:0000313" key="4">
    <source>
        <dbReference type="Proteomes" id="UP000887009"/>
    </source>
</evidence>
<dbReference type="InterPro" id="IPR019546">
    <property type="entry name" value="TAT_signal_bac_arc"/>
</dbReference>
<dbReference type="Proteomes" id="UP000887009">
    <property type="component" value="Unassembled WGS sequence"/>
</dbReference>
<dbReference type="Pfam" id="PF07732">
    <property type="entry name" value="Cu-oxidase_3"/>
    <property type="match status" value="1"/>
</dbReference>
<protein>
    <recommendedName>
        <fullName evidence="2">Plastocyanin-like domain-containing protein</fullName>
    </recommendedName>
</protein>
<evidence type="ECO:0000313" key="3">
    <source>
        <dbReference type="EMBL" id="GJA54406.1"/>
    </source>
</evidence>
<name>A0AAI9PA23_AERCA</name>
<dbReference type="GO" id="GO:0005507">
    <property type="term" value="F:copper ion binding"/>
    <property type="evidence" value="ECO:0007669"/>
    <property type="project" value="InterPro"/>
</dbReference>
<organism evidence="3 4">
    <name type="scientific">Aeromonas caviae</name>
    <name type="common">Aeromonas punctata</name>
    <dbReference type="NCBI Taxonomy" id="648"/>
    <lineage>
        <taxon>Bacteria</taxon>
        <taxon>Pseudomonadati</taxon>
        <taxon>Pseudomonadota</taxon>
        <taxon>Gammaproteobacteria</taxon>
        <taxon>Aeromonadales</taxon>
        <taxon>Aeromonadaceae</taxon>
        <taxon>Aeromonas</taxon>
    </lineage>
</organism>
<dbReference type="InterPro" id="IPR006311">
    <property type="entry name" value="TAT_signal"/>
</dbReference>
<dbReference type="AlphaFoldDB" id="A0AAI9PA23"/>
<dbReference type="InterPro" id="IPR008972">
    <property type="entry name" value="Cupredoxin"/>
</dbReference>
<evidence type="ECO:0000256" key="1">
    <source>
        <dbReference type="ARBA" id="ARBA00022729"/>
    </source>
</evidence>
<gene>
    <name evidence="3" type="ORF">KAM348_18290</name>
</gene>
<dbReference type="NCBIfam" id="TIGR01409">
    <property type="entry name" value="TAT_signal_seq"/>
    <property type="match status" value="1"/>
</dbReference>
<keyword evidence="1" id="KW-0732">Signal</keyword>
<dbReference type="InterPro" id="IPR011707">
    <property type="entry name" value="Cu-oxidase-like_N"/>
</dbReference>
<dbReference type="Gene3D" id="2.60.40.420">
    <property type="entry name" value="Cupredoxins - blue copper proteins"/>
    <property type="match status" value="1"/>
</dbReference>
<proteinExistence type="predicted"/>
<dbReference type="EMBL" id="BPNL01000018">
    <property type="protein sequence ID" value="GJA54406.1"/>
    <property type="molecule type" value="Genomic_DNA"/>
</dbReference>
<dbReference type="PROSITE" id="PS51318">
    <property type="entry name" value="TAT"/>
    <property type="match status" value="1"/>
</dbReference>
<accession>A0AAI9PA23</accession>
<comment type="caution">
    <text evidence="3">The sequence shown here is derived from an EMBL/GenBank/DDBJ whole genome shotgun (WGS) entry which is preliminary data.</text>
</comment>
<feature type="domain" description="Plastocyanin-like" evidence="2">
    <location>
        <begin position="60"/>
        <end position="128"/>
    </location>
</feature>